<keyword evidence="3" id="KW-1185">Reference proteome</keyword>
<evidence type="ECO:0000313" key="2">
    <source>
        <dbReference type="EMBL" id="MBB5266033.1"/>
    </source>
</evidence>
<dbReference type="PANTHER" id="PTHR12110">
    <property type="entry name" value="HYDROXYPYRUVATE ISOMERASE"/>
    <property type="match status" value="1"/>
</dbReference>
<dbReference type="GO" id="GO:0016853">
    <property type="term" value="F:isomerase activity"/>
    <property type="evidence" value="ECO:0007669"/>
    <property type="project" value="UniProtKB-KW"/>
</dbReference>
<gene>
    <name evidence="2" type="ORF">HNP82_003187</name>
</gene>
<dbReference type="InterPro" id="IPR013022">
    <property type="entry name" value="Xyl_isomerase-like_TIM-brl"/>
</dbReference>
<keyword evidence="2" id="KW-0413">Isomerase</keyword>
<dbReference type="InterPro" id="IPR036237">
    <property type="entry name" value="Xyl_isomerase-like_sf"/>
</dbReference>
<proteinExistence type="predicted"/>
<dbReference type="InterPro" id="IPR050312">
    <property type="entry name" value="IolE/XylAMocC-like"/>
</dbReference>
<dbReference type="AlphaFoldDB" id="A0A7W8M678"/>
<dbReference type="Proteomes" id="UP000543642">
    <property type="component" value="Unassembled WGS sequence"/>
</dbReference>
<name>A0A7W8M678_9FIRM</name>
<dbReference type="PANTHER" id="PTHR12110:SF41">
    <property type="entry name" value="INOSOSE DEHYDRATASE"/>
    <property type="match status" value="1"/>
</dbReference>
<dbReference type="Gene3D" id="3.20.20.150">
    <property type="entry name" value="Divalent-metal-dependent TIM barrel enzymes"/>
    <property type="match status" value="1"/>
</dbReference>
<protein>
    <submittedName>
        <fullName evidence="2">Sugar phosphate isomerase/epimerase</fullName>
    </submittedName>
</protein>
<dbReference type="Pfam" id="PF01261">
    <property type="entry name" value="AP_endonuc_2"/>
    <property type="match status" value="1"/>
</dbReference>
<comment type="caution">
    <text evidence="2">The sequence shown here is derived from an EMBL/GenBank/DDBJ whole genome shotgun (WGS) entry which is preliminary data.</text>
</comment>
<reference evidence="2 3" key="1">
    <citation type="submission" date="2020-08" db="EMBL/GenBank/DDBJ databases">
        <title>Genomic Encyclopedia of Type Strains, Phase IV (KMG-IV): sequencing the most valuable type-strain genomes for metagenomic binning, comparative biology and taxonomic classification.</title>
        <authorList>
            <person name="Goeker M."/>
        </authorList>
    </citation>
    <scope>NUCLEOTIDE SEQUENCE [LARGE SCALE GENOMIC DNA]</scope>
    <source>
        <strain evidence="2 3">DSM 106146</strain>
    </source>
</reference>
<accession>A0A7W8M678</accession>
<evidence type="ECO:0000313" key="3">
    <source>
        <dbReference type="Proteomes" id="UP000543642"/>
    </source>
</evidence>
<feature type="domain" description="Xylose isomerase-like TIM barrel" evidence="1">
    <location>
        <begin position="39"/>
        <end position="297"/>
    </location>
</feature>
<dbReference type="SUPFAM" id="SSF51658">
    <property type="entry name" value="Xylose isomerase-like"/>
    <property type="match status" value="1"/>
</dbReference>
<organism evidence="2 3">
    <name type="scientific">Catenibacillus scindens</name>
    <dbReference type="NCBI Taxonomy" id="673271"/>
    <lineage>
        <taxon>Bacteria</taxon>
        <taxon>Bacillati</taxon>
        <taxon>Bacillota</taxon>
        <taxon>Clostridia</taxon>
        <taxon>Lachnospirales</taxon>
        <taxon>Lachnospiraceae</taxon>
        <taxon>Catenibacillus</taxon>
    </lineage>
</organism>
<sequence length="325" mass="35980">MHYCVSTEMIDLHNQAPNRNQRECKFYWDEAYTLICGAGFTDMEIPYEPKWDFGGRSGIPRTLRSINIKFQSVENYMKVLKEAGINGISSVHLDPSMFCSGVMEMYFGAMEHFASEAIDFCAQAGSKVFCLTVTPPQATVKALYQGDDMDSFIAAFLEKNGEVIARLAKKAADSNIKLCLKNEFWSLLRGSAIADYVKSLKSEAPVYIDVDTANLQIAGVNPAQFIKDNASLIGAVHFSDTAFVDDGDIYATPSPEFPLNKATQIFKDLGQGDVDFPEIYKALQACGYDGVVVINAKQTRDFSRGLLRAGYYMKHCLGISMSDAQ</sequence>
<evidence type="ECO:0000259" key="1">
    <source>
        <dbReference type="Pfam" id="PF01261"/>
    </source>
</evidence>
<dbReference type="RefSeq" id="WP_183776268.1">
    <property type="nucleotide sequence ID" value="NZ_CAWVEG010000219.1"/>
</dbReference>
<dbReference type="EMBL" id="JACHFW010000018">
    <property type="protein sequence ID" value="MBB5266033.1"/>
    <property type="molecule type" value="Genomic_DNA"/>
</dbReference>